<keyword evidence="1" id="KW-0812">Transmembrane</keyword>
<comment type="caution">
    <text evidence="2">The sequence shown here is derived from an EMBL/GenBank/DDBJ whole genome shotgun (WGS) entry which is preliminary data.</text>
</comment>
<gene>
    <name evidence="2" type="ORF">CCAP1982_LOCUS144</name>
</gene>
<dbReference type="Proteomes" id="UP000606786">
    <property type="component" value="Unassembled WGS sequence"/>
</dbReference>
<accession>A0A811TYQ4</accession>
<protein>
    <submittedName>
        <fullName evidence="2">(Mediterranean fruit fly) hypothetical protein</fullName>
    </submittedName>
</protein>
<proteinExistence type="predicted"/>
<organism evidence="2 3">
    <name type="scientific">Ceratitis capitata</name>
    <name type="common">Mediterranean fruit fly</name>
    <name type="synonym">Tephritis capitata</name>
    <dbReference type="NCBI Taxonomy" id="7213"/>
    <lineage>
        <taxon>Eukaryota</taxon>
        <taxon>Metazoa</taxon>
        <taxon>Ecdysozoa</taxon>
        <taxon>Arthropoda</taxon>
        <taxon>Hexapoda</taxon>
        <taxon>Insecta</taxon>
        <taxon>Pterygota</taxon>
        <taxon>Neoptera</taxon>
        <taxon>Endopterygota</taxon>
        <taxon>Diptera</taxon>
        <taxon>Brachycera</taxon>
        <taxon>Muscomorpha</taxon>
        <taxon>Tephritoidea</taxon>
        <taxon>Tephritidae</taxon>
        <taxon>Ceratitis</taxon>
        <taxon>Ceratitis</taxon>
    </lineage>
</organism>
<feature type="non-terminal residue" evidence="2">
    <location>
        <position position="1"/>
    </location>
</feature>
<evidence type="ECO:0000256" key="1">
    <source>
        <dbReference type="SAM" id="Phobius"/>
    </source>
</evidence>
<name>A0A811TYQ4_CERCA</name>
<evidence type="ECO:0000313" key="2">
    <source>
        <dbReference type="EMBL" id="CAD6991206.1"/>
    </source>
</evidence>
<keyword evidence="1" id="KW-1133">Transmembrane helix</keyword>
<dbReference type="AlphaFoldDB" id="A0A811TYQ4"/>
<keyword evidence="1" id="KW-0472">Membrane</keyword>
<feature type="transmembrane region" description="Helical" evidence="1">
    <location>
        <begin position="40"/>
        <end position="60"/>
    </location>
</feature>
<keyword evidence="3" id="KW-1185">Reference proteome</keyword>
<sequence length="65" mass="7051">SLQRVSNRRRREQGKLSECDGKKSIAKATNDFICFIHERIGFASVSVSVSVSVGVVAVVAKSLDN</sequence>
<evidence type="ECO:0000313" key="3">
    <source>
        <dbReference type="Proteomes" id="UP000606786"/>
    </source>
</evidence>
<reference evidence="2" key="1">
    <citation type="submission" date="2020-11" db="EMBL/GenBank/DDBJ databases">
        <authorList>
            <person name="Whitehead M."/>
        </authorList>
    </citation>
    <scope>NUCLEOTIDE SEQUENCE</scope>
    <source>
        <strain evidence="2">EGII</strain>
    </source>
</reference>
<dbReference type="EMBL" id="CAJHJT010000001">
    <property type="protein sequence ID" value="CAD6991206.1"/>
    <property type="molecule type" value="Genomic_DNA"/>
</dbReference>